<keyword evidence="3" id="KW-0813">Transport</keyword>
<evidence type="ECO:0000313" key="11">
    <source>
        <dbReference type="EMBL" id="KRK47836.1"/>
    </source>
</evidence>
<dbReference type="EMBL" id="AZCX01000005">
    <property type="protein sequence ID" value="KRK47836.1"/>
    <property type="molecule type" value="Genomic_DNA"/>
</dbReference>
<dbReference type="GO" id="GO:0008519">
    <property type="term" value="F:ammonium channel activity"/>
    <property type="evidence" value="ECO:0007669"/>
    <property type="project" value="InterPro"/>
</dbReference>
<protein>
    <recommendedName>
        <fullName evidence="8">Ammonium transporter</fullName>
    </recommendedName>
</protein>
<feature type="transmembrane region" description="Helical" evidence="9">
    <location>
        <begin position="291"/>
        <end position="315"/>
    </location>
</feature>
<name>A0A0R1HMV5_9LACO</name>
<dbReference type="InterPro" id="IPR024041">
    <property type="entry name" value="NH4_transpt_AmtB-like_dom"/>
</dbReference>
<comment type="similarity">
    <text evidence="2">Belongs to the ammonia transporter channel (TC 1.A.11.2) family.</text>
</comment>
<comment type="subcellular location">
    <subcellularLocation>
        <location evidence="1">Membrane</location>
        <topology evidence="1">Multi-pass membrane protein</topology>
    </subcellularLocation>
</comment>
<evidence type="ECO:0000256" key="9">
    <source>
        <dbReference type="SAM" id="Phobius"/>
    </source>
</evidence>
<evidence type="ECO:0000256" key="5">
    <source>
        <dbReference type="ARBA" id="ARBA00022989"/>
    </source>
</evidence>
<evidence type="ECO:0000256" key="7">
    <source>
        <dbReference type="ARBA" id="ARBA00023177"/>
    </source>
</evidence>
<dbReference type="Proteomes" id="UP000050911">
    <property type="component" value="Unassembled WGS sequence"/>
</dbReference>
<evidence type="ECO:0000256" key="6">
    <source>
        <dbReference type="ARBA" id="ARBA00023136"/>
    </source>
</evidence>
<evidence type="ECO:0000256" key="3">
    <source>
        <dbReference type="ARBA" id="ARBA00022448"/>
    </source>
</evidence>
<accession>A0A0R1HMV5</accession>
<keyword evidence="12" id="KW-1185">Reference proteome</keyword>
<gene>
    <name evidence="11" type="ORF">FC96_GL002041</name>
</gene>
<reference evidence="11 12" key="1">
    <citation type="journal article" date="2015" name="Genome Announc.">
        <title>Expanding the biotechnology potential of lactobacilli through comparative genomics of 213 strains and associated genera.</title>
        <authorList>
            <person name="Sun Z."/>
            <person name="Harris H.M."/>
            <person name="McCann A."/>
            <person name="Guo C."/>
            <person name="Argimon S."/>
            <person name="Zhang W."/>
            <person name="Yang X."/>
            <person name="Jeffery I.B."/>
            <person name="Cooney J.C."/>
            <person name="Kagawa T.F."/>
            <person name="Liu W."/>
            <person name="Song Y."/>
            <person name="Salvetti E."/>
            <person name="Wrobel A."/>
            <person name="Rasinkangas P."/>
            <person name="Parkhill J."/>
            <person name="Rea M.C."/>
            <person name="O'Sullivan O."/>
            <person name="Ritari J."/>
            <person name="Douillard F.P."/>
            <person name="Paul Ross R."/>
            <person name="Yang R."/>
            <person name="Briner A.E."/>
            <person name="Felis G.E."/>
            <person name="de Vos W.M."/>
            <person name="Barrangou R."/>
            <person name="Klaenhammer T.R."/>
            <person name="Caufield P.W."/>
            <person name="Cui Y."/>
            <person name="Zhang H."/>
            <person name="O'Toole P.W."/>
        </authorList>
    </citation>
    <scope>NUCLEOTIDE SEQUENCE [LARGE SCALE GENOMIC DNA]</scope>
    <source>
        <strain evidence="11 12">JCM 15530</strain>
    </source>
</reference>
<feature type="transmembrane region" description="Helical" evidence="9">
    <location>
        <begin position="134"/>
        <end position="153"/>
    </location>
</feature>
<feature type="domain" description="Ammonium transporter AmtB-like" evidence="10">
    <location>
        <begin position="13"/>
        <end position="325"/>
    </location>
</feature>
<feature type="transmembrane region" description="Helical" evidence="9">
    <location>
        <begin position="100"/>
        <end position="122"/>
    </location>
</feature>
<feature type="transmembrane region" description="Helical" evidence="9">
    <location>
        <begin position="219"/>
        <end position="237"/>
    </location>
</feature>
<feature type="transmembrane region" description="Helical" evidence="9">
    <location>
        <begin position="249"/>
        <end position="271"/>
    </location>
</feature>
<dbReference type="STRING" id="1302272.FC96_GL002041"/>
<proteinExistence type="inferred from homology"/>
<keyword evidence="4 9" id="KW-0812">Transmembrane</keyword>
<organism evidence="11 12">
    <name type="scientific">Secundilactobacillus kimchicus JCM 15530</name>
    <dbReference type="NCBI Taxonomy" id="1302272"/>
    <lineage>
        <taxon>Bacteria</taxon>
        <taxon>Bacillati</taxon>
        <taxon>Bacillota</taxon>
        <taxon>Bacilli</taxon>
        <taxon>Lactobacillales</taxon>
        <taxon>Lactobacillaceae</taxon>
        <taxon>Secundilactobacillus</taxon>
    </lineage>
</organism>
<feature type="transmembrane region" description="Helical" evidence="9">
    <location>
        <begin position="65"/>
        <end position="88"/>
    </location>
</feature>
<feature type="transmembrane region" description="Helical" evidence="9">
    <location>
        <begin position="165"/>
        <end position="183"/>
    </location>
</feature>
<dbReference type="InterPro" id="IPR001905">
    <property type="entry name" value="Ammonium_transpt"/>
</dbReference>
<keyword evidence="6 9" id="KW-0472">Membrane</keyword>
<keyword evidence="5 9" id="KW-1133">Transmembrane helix</keyword>
<feature type="transmembrane region" description="Helical" evidence="9">
    <location>
        <begin position="36"/>
        <end position="58"/>
    </location>
</feature>
<evidence type="ECO:0000256" key="1">
    <source>
        <dbReference type="ARBA" id="ARBA00004141"/>
    </source>
</evidence>
<evidence type="ECO:0000259" key="10">
    <source>
        <dbReference type="Pfam" id="PF00909"/>
    </source>
</evidence>
<dbReference type="PANTHER" id="PTHR43029:SF10">
    <property type="entry name" value="AMMONIUM TRANSPORTER MEP2"/>
    <property type="match status" value="1"/>
</dbReference>
<dbReference type="SUPFAM" id="SSF111352">
    <property type="entry name" value="Ammonium transporter"/>
    <property type="match status" value="1"/>
</dbReference>
<evidence type="ECO:0000256" key="8">
    <source>
        <dbReference type="ARBA" id="ARBA00050025"/>
    </source>
</evidence>
<dbReference type="Pfam" id="PF00909">
    <property type="entry name" value="Ammonium_transp"/>
    <property type="match status" value="1"/>
</dbReference>
<evidence type="ECO:0000256" key="4">
    <source>
        <dbReference type="ARBA" id="ARBA00022692"/>
    </source>
</evidence>
<dbReference type="InterPro" id="IPR029020">
    <property type="entry name" value="Ammonium/urea_transptr"/>
</dbReference>
<dbReference type="Gene3D" id="1.10.3430.10">
    <property type="entry name" value="Ammonium transporter AmtB like domains"/>
    <property type="match status" value="1"/>
</dbReference>
<dbReference type="GO" id="GO:0005886">
    <property type="term" value="C:plasma membrane"/>
    <property type="evidence" value="ECO:0007669"/>
    <property type="project" value="TreeGrafter"/>
</dbReference>
<sequence>MTAAILCGITCWLFFGNIESFQFSFLNLNLTTLKPTITVLSQLCFYLYALIMFVGTSVQKIKWQFLIIFIPLWTFFVYAPLANLIWSSNGFLYRLGALDFSGGLVVHLTAGLTSLILSFFMRNTKPPLPRDSPLLNYVATLFILTGWLGFNLAPAGAFQNHGPLIVINTLTAAIGAVVGWTSGSRLGLSLDSSTLYNGIICGLVTSTALVAYVSTPSMLIVTLISGLICHYVTDLLADSTYFYDPVDSFGINGIGGLVGTLGLILFATPTVNKAGATGLLSGGLKFAEVEGLTLIVTILITLLGTLVCLGLIKIIKILILSRRKEAAF</sequence>
<dbReference type="PANTHER" id="PTHR43029">
    <property type="entry name" value="AMMONIUM TRANSPORTER MEP2"/>
    <property type="match status" value="1"/>
</dbReference>
<evidence type="ECO:0000313" key="12">
    <source>
        <dbReference type="Proteomes" id="UP000050911"/>
    </source>
</evidence>
<dbReference type="AlphaFoldDB" id="A0A0R1HMV5"/>
<comment type="caution">
    <text evidence="11">The sequence shown here is derived from an EMBL/GenBank/DDBJ whole genome shotgun (WGS) entry which is preliminary data.</text>
</comment>
<dbReference type="PATRIC" id="fig|1302272.5.peg.2084"/>
<keyword evidence="7" id="KW-0924">Ammonia transport</keyword>
<feature type="transmembrane region" description="Helical" evidence="9">
    <location>
        <begin position="195"/>
        <end position="213"/>
    </location>
</feature>
<evidence type="ECO:0000256" key="2">
    <source>
        <dbReference type="ARBA" id="ARBA00005887"/>
    </source>
</evidence>